<evidence type="ECO:0000259" key="8">
    <source>
        <dbReference type="Pfam" id="PF04024"/>
    </source>
</evidence>
<evidence type="ECO:0000256" key="7">
    <source>
        <dbReference type="SAM" id="Phobius"/>
    </source>
</evidence>
<keyword evidence="2" id="KW-1003">Cell membrane</keyword>
<organism evidence="9 10">
    <name type="scientific">Microlunatus aurantiacus</name>
    <dbReference type="NCBI Taxonomy" id="446786"/>
    <lineage>
        <taxon>Bacteria</taxon>
        <taxon>Bacillati</taxon>
        <taxon>Actinomycetota</taxon>
        <taxon>Actinomycetes</taxon>
        <taxon>Propionibacteriales</taxon>
        <taxon>Propionibacteriaceae</taxon>
        <taxon>Microlunatus</taxon>
    </lineage>
</organism>
<feature type="domain" description="Phage shock protein PspC N-terminal" evidence="8">
    <location>
        <begin position="53"/>
        <end position="107"/>
    </location>
</feature>
<comment type="caution">
    <text evidence="9">The sequence shown here is derived from an EMBL/GenBank/DDBJ whole genome shotgun (WGS) entry which is preliminary data.</text>
</comment>
<protein>
    <recommendedName>
        <fullName evidence="8">Phage shock protein PspC N-terminal domain-containing protein</fullName>
    </recommendedName>
</protein>
<dbReference type="Proteomes" id="UP001500051">
    <property type="component" value="Unassembled WGS sequence"/>
</dbReference>
<feature type="transmembrane region" description="Helical" evidence="7">
    <location>
        <begin position="152"/>
        <end position="169"/>
    </location>
</feature>
<gene>
    <name evidence="9" type="ORF">GCM10022204_03450</name>
</gene>
<feature type="transmembrane region" description="Helical" evidence="7">
    <location>
        <begin position="332"/>
        <end position="352"/>
    </location>
</feature>
<feature type="region of interest" description="Disordered" evidence="6">
    <location>
        <begin position="177"/>
        <end position="278"/>
    </location>
</feature>
<evidence type="ECO:0000313" key="10">
    <source>
        <dbReference type="Proteomes" id="UP001500051"/>
    </source>
</evidence>
<dbReference type="PANTHER" id="PTHR33885">
    <property type="entry name" value="PHAGE SHOCK PROTEIN C"/>
    <property type="match status" value="1"/>
</dbReference>
<dbReference type="Pfam" id="PF04024">
    <property type="entry name" value="PspC"/>
    <property type="match status" value="1"/>
</dbReference>
<evidence type="ECO:0000256" key="4">
    <source>
        <dbReference type="ARBA" id="ARBA00022989"/>
    </source>
</evidence>
<evidence type="ECO:0000256" key="1">
    <source>
        <dbReference type="ARBA" id="ARBA00004162"/>
    </source>
</evidence>
<evidence type="ECO:0000256" key="3">
    <source>
        <dbReference type="ARBA" id="ARBA00022692"/>
    </source>
</evidence>
<evidence type="ECO:0000256" key="6">
    <source>
        <dbReference type="SAM" id="MobiDB-lite"/>
    </source>
</evidence>
<keyword evidence="10" id="KW-1185">Reference proteome</keyword>
<sequence length="520" mass="54403">MSPEGTLKVDRFDVESARSVPLRAEQRDEWGSSLMDRGSRVGRMVAMSSVWSIRRSTTEKKLAGVCGGVARHWNVDPVLVRVGWVLLALSGGVGIVLYVAAWLLVPADGATSSTMDDLTKGQTRSWPREAWVAIVAIACLITFGVFSSTTTIGFGPAVVLALIWYFGYYKSRVRNATPPSSGQPSSLTPPPAAEPFRYPGPATPFTEAAEAWRQRVEDMRRSSGAAPAGPGATPPATPGPTTWAAPAAPPSAGTPAPGAPTAPAWQTYPASTAPSTVQDPITPEVAEATARADFLAAADPVGLYTEAPPVKAAVAPSRRTQAHTLSARRLRLVAVLVLGLVLLGLAIADSLGVPITPLVYVSAALLVVGLTLVAATWLGRARGILPVGLLLLVAVVGLSVAVPMSHLRQHVSYTSAAQLPAQPVVSERGLLDVDLSRVELTRDSTFAAEVGTGAVVITPPPNTNLVLRYDVSNGVVMDDETAVVSGQDLDGSTPLRQSRGGRPTLTLDIQVDQGAVVVKR</sequence>
<keyword evidence="5 7" id="KW-0472">Membrane</keyword>
<comment type="subcellular location">
    <subcellularLocation>
        <location evidence="1">Cell membrane</location>
        <topology evidence="1">Single-pass membrane protein</topology>
    </subcellularLocation>
</comment>
<feature type="compositionally biased region" description="Basic and acidic residues" evidence="6">
    <location>
        <begin position="210"/>
        <end position="221"/>
    </location>
</feature>
<feature type="compositionally biased region" description="Polar residues" evidence="6">
    <location>
        <begin position="177"/>
        <end position="186"/>
    </location>
</feature>
<reference evidence="10" key="1">
    <citation type="journal article" date="2019" name="Int. J. Syst. Evol. Microbiol.">
        <title>The Global Catalogue of Microorganisms (GCM) 10K type strain sequencing project: providing services to taxonomists for standard genome sequencing and annotation.</title>
        <authorList>
            <consortium name="The Broad Institute Genomics Platform"/>
            <consortium name="The Broad Institute Genome Sequencing Center for Infectious Disease"/>
            <person name="Wu L."/>
            <person name="Ma J."/>
        </authorList>
    </citation>
    <scope>NUCLEOTIDE SEQUENCE [LARGE SCALE GENOMIC DNA]</scope>
    <source>
        <strain evidence="10">JCM 16548</strain>
    </source>
</reference>
<dbReference type="InterPro" id="IPR052027">
    <property type="entry name" value="PspC"/>
</dbReference>
<dbReference type="RefSeq" id="WP_344810534.1">
    <property type="nucleotide sequence ID" value="NZ_BAAAYX010000002.1"/>
</dbReference>
<feature type="transmembrane region" description="Helical" evidence="7">
    <location>
        <begin position="358"/>
        <end position="378"/>
    </location>
</feature>
<accession>A0ABP7CMY3</accession>
<feature type="compositionally biased region" description="Low complexity" evidence="6">
    <location>
        <begin position="239"/>
        <end position="264"/>
    </location>
</feature>
<keyword evidence="4 7" id="KW-1133">Transmembrane helix</keyword>
<feature type="transmembrane region" description="Helical" evidence="7">
    <location>
        <begin position="126"/>
        <end position="146"/>
    </location>
</feature>
<evidence type="ECO:0000256" key="5">
    <source>
        <dbReference type="ARBA" id="ARBA00023136"/>
    </source>
</evidence>
<dbReference type="PANTHER" id="PTHR33885:SF3">
    <property type="entry name" value="PHAGE SHOCK PROTEIN C"/>
    <property type="match status" value="1"/>
</dbReference>
<dbReference type="InterPro" id="IPR007168">
    <property type="entry name" value="Phageshock_PspC_N"/>
</dbReference>
<evidence type="ECO:0000313" key="9">
    <source>
        <dbReference type="EMBL" id="GAA3691517.1"/>
    </source>
</evidence>
<evidence type="ECO:0000256" key="2">
    <source>
        <dbReference type="ARBA" id="ARBA00022475"/>
    </source>
</evidence>
<feature type="compositionally biased region" description="Polar residues" evidence="6">
    <location>
        <begin position="268"/>
        <end position="278"/>
    </location>
</feature>
<keyword evidence="3 7" id="KW-0812">Transmembrane</keyword>
<proteinExistence type="predicted"/>
<name>A0ABP7CMY3_9ACTN</name>
<dbReference type="EMBL" id="BAAAYX010000002">
    <property type="protein sequence ID" value="GAA3691517.1"/>
    <property type="molecule type" value="Genomic_DNA"/>
</dbReference>
<feature type="transmembrane region" description="Helical" evidence="7">
    <location>
        <begin position="82"/>
        <end position="105"/>
    </location>
</feature>
<feature type="transmembrane region" description="Helical" evidence="7">
    <location>
        <begin position="385"/>
        <end position="404"/>
    </location>
</feature>